<evidence type="ECO:0000313" key="4">
    <source>
        <dbReference type="Proteomes" id="UP000054870"/>
    </source>
</evidence>
<accession>A0A158CW48</accession>
<dbReference type="Proteomes" id="UP000054870">
    <property type="component" value="Unassembled WGS sequence"/>
</dbReference>
<protein>
    <submittedName>
        <fullName evidence="3">Integrase catalytic subunit</fullName>
    </submittedName>
</protein>
<dbReference type="Pfam" id="PF13333">
    <property type="entry name" value="rve_2"/>
    <property type="match status" value="1"/>
</dbReference>
<dbReference type="InterPro" id="IPR012337">
    <property type="entry name" value="RNaseH-like_sf"/>
</dbReference>
<reference evidence="3" key="1">
    <citation type="submission" date="2016-01" db="EMBL/GenBank/DDBJ databases">
        <authorList>
            <person name="Peeters C."/>
        </authorList>
    </citation>
    <scope>NUCLEOTIDE SEQUENCE [LARGE SCALE GENOMIC DNA]</scope>
    <source>
        <strain evidence="3">LMG 29318</strain>
    </source>
</reference>
<dbReference type="AlphaFoldDB" id="A0A158CW48"/>
<evidence type="ECO:0000313" key="3">
    <source>
        <dbReference type="EMBL" id="SAK86585.1"/>
    </source>
</evidence>
<dbReference type="InterPro" id="IPR001584">
    <property type="entry name" value="Integrase_cat-core"/>
</dbReference>
<dbReference type="Pfam" id="PF13276">
    <property type="entry name" value="HTH_21"/>
    <property type="match status" value="1"/>
</dbReference>
<feature type="region of interest" description="Disordered" evidence="1">
    <location>
        <begin position="283"/>
        <end position="323"/>
    </location>
</feature>
<sequence>MRANQARWPIATMARLLGVSTSGYYAWLVREPSRRSRSDAQLLTRIRTLYASSRGTYGAPRIHAQLAHEGVHVGRKRVARLMRIADLRGASRRRWPRTTRQRAGARRAPDLVRRHFNAEGPNILWVADATYIPTTEGFLYLAVVLDVFSRRIIGWAMSNHLYTELMLRALDMALQQRRHEGVILHSDQGAQYTSIAFGRRCREAGVQPSMGTAGDAYDNAMCESFFGTLEAELLSREHFATQEQARRRIFSFLEGWYNIRRLHSSIGYCSPLEFENLSAKTTTASPCGLSTAGQRRGREKRPAARPWTTRDSTLNGGRTTTNL</sequence>
<dbReference type="GO" id="GO:0003676">
    <property type="term" value="F:nucleic acid binding"/>
    <property type="evidence" value="ECO:0007669"/>
    <property type="project" value="InterPro"/>
</dbReference>
<dbReference type="PANTHER" id="PTHR46889:SF4">
    <property type="entry name" value="TRANSPOSASE INSO FOR INSERTION SEQUENCE ELEMENT IS911B-RELATED"/>
    <property type="match status" value="1"/>
</dbReference>
<dbReference type="EMBL" id="FCOF02000042">
    <property type="protein sequence ID" value="SAK86585.1"/>
    <property type="molecule type" value="Genomic_DNA"/>
</dbReference>
<dbReference type="NCBIfam" id="NF033516">
    <property type="entry name" value="transpos_IS3"/>
    <property type="match status" value="1"/>
</dbReference>
<name>A0A158CW48_9BURK</name>
<dbReference type="PROSITE" id="PS50994">
    <property type="entry name" value="INTEGRASE"/>
    <property type="match status" value="1"/>
</dbReference>
<feature type="domain" description="Integrase catalytic" evidence="2">
    <location>
        <begin position="117"/>
        <end position="279"/>
    </location>
</feature>
<keyword evidence="4" id="KW-1185">Reference proteome</keyword>
<dbReference type="InterPro" id="IPR036397">
    <property type="entry name" value="RNaseH_sf"/>
</dbReference>
<evidence type="ECO:0000256" key="1">
    <source>
        <dbReference type="SAM" id="MobiDB-lite"/>
    </source>
</evidence>
<dbReference type="InterPro" id="IPR048020">
    <property type="entry name" value="Transpos_IS3"/>
</dbReference>
<comment type="caution">
    <text evidence="3">The sequence shown here is derived from an EMBL/GenBank/DDBJ whole genome shotgun (WGS) entry which is preliminary data.</text>
</comment>
<feature type="compositionally biased region" description="Polar residues" evidence="1">
    <location>
        <begin position="309"/>
        <end position="323"/>
    </location>
</feature>
<dbReference type="InterPro" id="IPR025948">
    <property type="entry name" value="HTH-like_dom"/>
</dbReference>
<proteinExistence type="predicted"/>
<dbReference type="Pfam" id="PF00665">
    <property type="entry name" value="rve"/>
    <property type="match status" value="1"/>
</dbReference>
<dbReference type="SUPFAM" id="SSF53098">
    <property type="entry name" value="Ribonuclease H-like"/>
    <property type="match status" value="1"/>
</dbReference>
<organism evidence="3 4">
    <name type="scientific">Caballeronia catudaia</name>
    <dbReference type="NCBI Taxonomy" id="1777136"/>
    <lineage>
        <taxon>Bacteria</taxon>
        <taxon>Pseudomonadati</taxon>
        <taxon>Pseudomonadota</taxon>
        <taxon>Betaproteobacteria</taxon>
        <taxon>Burkholderiales</taxon>
        <taxon>Burkholderiaceae</taxon>
        <taxon>Caballeronia</taxon>
    </lineage>
</organism>
<dbReference type="PANTHER" id="PTHR46889">
    <property type="entry name" value="TRANSPOSASE INSF FOR INSERTION SEQUENCE IS3B-RELATED"/>
    <property type="match status" value="1"/>
</dbReference>
<gene>
    <name evidence="3" type="ORF">AWB75_05855</name>
</gene>
<dbReference type="GO" id="GO:0015074">
    <property type="term" value="P:DNA integration"/>
    <property type="evidence" value="ECO:0007669"/>
    <property type="project" value="InterPro"/>
</dbReference>
<dbReference type="InterPro" id="IPR050900">
    <property type="entry name" value="Transposase_IS3/IS150/IS904"/>
</dbReference>
<dbReference type="Gene3D" id="3.30.420.10">
    <property type="entry name" value="Ribonuclease H-like superfamily/Ribonuclease H"/>
    <property type="match status" value="1"/>
</dbReference>
<evidence type="ECO:0000259" key="2">
    <source>
        <dbReference type="PROSITE" id="PS50994"/>
    </source>
</evidence>